<sequence length="123" mass="13139">MSAWASCSAAADRCGRALLAFGIHAYRACLRPLIGRECLFAVGCSEHVLRTARRDGSRAALRAFAVRVRTCRGDFSIGSRAGVPHALTRDGIILPLDQLAAGTRRAVELAYTEARERIGPSAG</sequence>
<comment type="caution">
    <text evidence="1">The sequence shown here is derived from an EMBL/GenBank/DDBJ whole genome shotgun (WGS) entry which is preliminary data.</text>
</comment>
<accession>A0ABR8UHX9</accession>
<name>A0ABR8UHX9_9GAMM</name>
<organism evidence="1 2">
    <name type="scientific">Luteimonas colneyensis</name>
    <dbReference type="NCBI Taxonomy" id="2762230"/>
    <lineage>
        <taxon>Bacteria</taxon>
        <taxon>Pseudomonadati</taxon>
        <taxon>Pseudomonadota</taxon>
        <taxon>Gammaproteobacteria</taxon>
        <taxon>Lysobacterales</taxon>
        <taxon>Lysobacteraceae</taxon>
        <taxon>Luteimonas</taxon>
    </lineage>
</organism>
<evidence type="ECO:0000313" key="1">
    <source>
        <dbReference type="EMBL" id="MBD7987626.1"/>
    </source>
</evidence>
<reference evidence="1 2" key="1">
    <citation type="submission" date="2020-08" db="EMBL/GenBank/DDBJ databases">
        <title>A Genomic Blueprint of the Chicken Gut Microbiome.</title>
        <authorList>
            <person name="Gilroy R."/>
            <person name="Ravi A."/>
            <person name="Getino M."/>
            <person name="Pursley I."/>
            <person name="Horton D.L."/>
            <person name="Alikhan N.-F."/>
            <person name="Baker D."/>
            <person name="Gharbi K."/>
            <person name="Hall N."/>
            <person name="Watson M."/>
            <person name="Adriaenssens E.M."/>
            <person name="Foster-Nyarko E."/>
            <person name="Jarju S."/>
            <person name="Secka A."/>
            <person name="Antonio M."/>
            <person name="Oren A."/>
            <person name="Chaudhuri R."/>
            <person name="La Ragione R.M."/>
            <person name="Hildebrand F."/>
            <person name="Pallen M.J."/>
        </authorList>
    </citation>
    <scope>NUCLEOTIDE SEQUENCE [LARGE SCALE GENOMIC DNA]</scope>
    <source>
        <strain evidence="1 2">Sa2BVA3</strain>
    </source>
</reference>
<keyword evidence="2" id="KW-1185">Reference proteome</keyword>
<dbReference type="EMBL" id="JACSQJ010000002">
    <property type="protein sequence ID" value="MBD7987626.1"/>
    <property type="molecule type" value="Genomic_DNA"/>
</dbReference>
<protein>
    <submittedName>
        <fullName evidence="1">Membrane protein insertion efficiency factor YidD</fullName>
    </submittedName>
</protein>
<dbReference type="Proteomes" id="UP000647183">
    <property type="component" value="Unassembled WGS sequence"/>
</dbReference>
<dbReference type="RefSeq" id="WP_191728844.1">
    <property type="nucleotide sequence ID" value="NZ_JACSQJ010000002.1"/>
</dbReference>
<gene>
    <name evidence="1" type="primary">yidD</name>
    <name evidence="1" type="ORF">H9645_06235</name>
</gene>
<evidence type="ECO:0000313" key="2">
    <source>
        <dbReference type="Proteomes" id="UP000647183"/>
    </source>
</evidence>
<proteinExistence type="predicted"/>